<dbReference type="Pfam" id="PF00887">
    <property type="entry name" value="ACBP"/>
    <property type="match status" value="1"/>
</dbReference>
<dbReference type="RefSeq" id="XP_021277328.1">
    <property type="nucleotide sequence ID" value="XM_021421653.1"/>
</dbReference>
<keyword evidence="2" id="KW-0446">Lipid-binding</keyword>
<dbReference type="InterPro" id="IPR014352">
    <property type="entry name" value="FERM/acyl-CoA-bd_prot_sf"/>
</dbReference>
<reference evidence="5" key="1">
    <citation type="submission" date="2025-08" db="UniProtKB">
        <authorList>
            <consortium name="RefSeq"/>
        </authorList>
    </citation>
    <scope>IDENTIFICATION</scope>
    <source>
        <tissue evidence="5">Leaf</tissue>
    </source>
</reference>
<dbReference type="Gene3D" id="1.20.80.10">
    <property type="match status" value="1"/>
</dbReference>
<evidence type="ECO:0000313" key="5">
    <source>
        <dbReference type="RefSeq" id="XP_021277328.1"/>
    </source>
</evidence>
<dbReference type="PANTHER" id="PTHR23310">
    <property type="entry name" value="ACYL-COA-BINDING PROTEIN, ACBP"/>
    <property type="match status" value="1"/>
</dbReference>
<accession>A0A6J0ZRB1</accession>
<dbReference type="GO" id="GO:0000062">
    <property type="term" value="F:fatty-acyl-CoA binding"/>
    <property type="evidence" value="ECO:0007669"/>
    <property type="project" value="InterPro"/>
</dbReference>
<evidence type="ECO:0000313" key="4">
    <source>
        <dbReference type="Proteomes" id="UP000504621"/>
    </source>
</evidence>
<name>A0A6J0ZRB1_9ROSI</name>
<protein>
    <submittedName>
        <fullName evidence="5">Acyl-CoA-binding protein-like</fullName>
    </submittedName>
</protein>
<dbReference type="InterPro" id="IPR000582">
    <property type="entry name" value="Acyl-CoA-binding_protein"/>
</dbReference>
<gene>
    <name evidence="5" type="primary">LOC110411472</name>
</gene>
<dbReference type="SUPFAM" id="SSF47027">
    <property type="entry name" value="Acyl-CoA binding protein"/>
    <property type="match status" value="1"/>
</dbReference>
<dbReference type="AlphaFoldDB" id="A0A6J0ZRB1"/>
<feature type="domain" description="ACB" evidence="3">
    <location>
        <begin position="79"/>
        <end position="172"/>
    </location>
</feature>
<dbReference type="OrthoDB" id="346910at2759"/>
<proteinExistence type="inferred from homology"/>
<evidence type="ECO:0000256" key="1">
    <source>
        <dbReference type="ARBA" id="ARBA00005567"/>
    </source>
</evidence>
<dbReference type="GeneID" id="110411472"/>
<comment type="similarity">
    <text evidence="1">Belongs to the ACBP family.</text>
</comment>
<dbReference type="GO" id="GO:0006631">
    <property type="term" value="P:fatty acid metabolic process"/>
    <property type="evidence" value="ECO:0007669"/>
    <property type="project" value="TreeGrafter"/>
</dbReference>
<dbReference type="Proteomes" id="UP000504621">
    <property type="component" value="Unplaced"/>
</dbReference>
<dbReference type="InterPro" id="IPR035984">
    <property type="entry name" value="Acyl-CoA-binding_sf"/>
</dbReference>
<dbReference type="PANTHER" id="PTHR23310:SF107">
    <property type="entry name" value="ACYL-COA-BINDING PROTEIN-LIKE"/>
    <property type="match status" value="1"/>
</dbReference>
<sequence length="172" mass="19305">MGSWIQFKIPNNKILRTTVLSESKTDACQVRLGRSRDFPRLSRHPGPILPFIAAKLHVGLRKVFYTFQAIDSPQRNMALQEEFKESADKAKALPPTTKDADKLTLYGLYKQATVGNVNTDRPGIFSPTDRAKWDAWKAVEEMLNVCYTGKTKEEAMTEYIAKVKELQGAAAA</sequence>
<keyword evidence="4" id="KW-1185">Reference proteome</keyword>
<evidence type="ECO:0000259" key="3">
    <source>
        <dbReference type="PROSITE" id="PS51228"/>
    </source>
</evidence>
<organism evidence="4 5">
    <name type="scientific">Herrania umbratica</name>
    <dbReference type="NCBI Taxonomy" id="108875"/>
    <lineage>
        <taxon>Eukaryota</taxon>
        <taxon>Viridiplantae</taxon>
        <taxon>Streptophyta</taxon>
        <taxon>Embryophyta</taxon>
        <taxon>Tracheophyta</taxon>
        <taxon>Spermatophyta</taxon>
        <taxon>Magnoliopsida</taxon>
        <taxon>eudicotyledons</taxon>
        <taxon>Gunneridae</taxon>
        <taxon>Pentapetalae</taxon>
        <taxon>rosids</taxon>
        <taxon>malvids</taxon>
        <taxon>Malvales</taxon>
        <taxon>Malvaceae</taxon>
        <taxon>Byttnerioideae</taxon>
        <taxon>Herrania</taxon>
    </lineage>
</organism>
<dbReference type="PROSITE" id="PS51228">
    <property type="entry name" value="ACB_2"/>
    <property type="match status" value="1"/>
</dbReference>
<dbReference type="PRINTS" id="PR00689">
    <property type="entry name" value="ACOABINDINGP"/>
</dbReference>
<evidence type="ECO:0000256" key="2">
    <source>
        <dbReference type="ARBA" id="ARBA00023121"/>
    </source>
</evidence>